<dbReference type="Proteomes" id="UP000540919">
    <property type="component" value="Unassembled WGS sequence"/>
</dbReference>
<dbReference type="InterPro" id="IPR017896">
    <property type="entry name" value="4Fe4S_Fe-S-bd"/>
</dbReference>
<name>A0ABX2NA72_9FIRM</name>
<evidence type="ECO:0000256" key="8">
    <source>
        <dbReference type="ARBA" id="ARBA00023004"/>
    </source>
</evidence>
<dbReference type="SUPFAM" id="SSF50692">
    <property type="entry name" value="ADC-like"/>
    <property type="match status" value="1"/>
</dbReference>
<evidence type="ECO:0000259" key="12">
    <source>
        <dbReference type="PROSITE" id="PS51379"/>
    </source>
</evidence>
<keyword evidence="8" id="KW-0408">Iron</keyword>
<dbReference type="CDD" id="cd02790">
    <property type="entry name" value="MopB_CT_Formate-Dh_H"/>
    <property type="match status" value="1"/>
</dbReference>
<evidence type="ECO:0000256" key="5">
    <source>
        <dbReference type="ARBA" id="ARBA00022723"/>
    </source>
</evidence>
<gene>
    <name evidence="15" type="primary">fdhF</name>
    <name evidence="15" type="ORF">HV819_05350</name>
</gene>
<feature type="domain" description="4Fe-4S ferredoxin-type" evidence="12">
    <location>
        <begin position="179"/>
        <end position="208"/>
    </location>
</feature>
<dbReference type="CDD" id="cd02753">
    <property type="entry name" value="MopB_Formate-Dh-H"/>
    <property type="match status" value="1"/>
</dbReference>
<reference evidence="15 16" key="1">
    <citation type="submission" date="2020-06" db="EMBL/GenBank/DDBJ databases">
        <title>Anaerococcus sp. nov., isolated form swine feces.</title>
        <authorList>
            <person name="Yu S."/>
        </authorList>
    </citation>
    <scope>NUCLEOTIDE SEQUENCE [LARGE SCALE GENOMIC DNA]</scope>
    <source>
        <strain evidence="15 16">AGMB00486</strain>
    </source>
</reference>
<dbReference type="Pfam" id="PF13510">
    <property type="entry name" value="Fer2_4"/>
    <property type="match status" value="1"/>
</dbReference>
<dbReference type="PROSITE" id="PS00198">
    <property type="entry name" value="4FE4S_FER_1"/>
    <property type="match status" value="1"/>
</dbReference>
<dbReference type="SMART" id="SM00926">
    <property type="entry name" value="Molybdop_Fe4S4"/>
    <property type="match status" value="1"/>
</dbReference>
<evidence type="ECO:0000256" key="7">
    <source>
        <dbReference type="ARBA" id="ARBA00023002"/>
    </source>
</evidence>
<dbReference type="InterPro" id="IPR006657">
    <property type="entry name" value="MoPterin_dinucl-bd_dom"/>
</dbReference>
<dbReference type="Pfam" id="PF00384">
    <property type="entry name" value="Molybdopterin"/>
    <property type="match status" value="1"/>
</dbReference>
<dbReference type="Pfam" id="PF01568">
    <property type="entry name" value="Molydop_binding"/>
    <property type="match status" value="1"/>
</dbReference>
<dbReference type="PIRSF" id="PIRSF036643">
    <property type="entry name" value="FDH_alpha"/>
    <property type="match status" value="1"/>
</dbReference>
<feature type="domain" description="4Fe-4S His(Cys)3-ligated-type" evidence="14">
    <location>
        <begin position="77"/>
        <end position="116"/>
    </location>
</feature>
<dbReference type="InterPro" id="IPR019574">
    <property type="entry name" value="NADH_UbQ_OxRdtase_Gsu_4Fe4S-bd"/>
</dbReference>
<dbReference type="PROSITE" id="PS00490">
    <property type="entry name" value="MOLYBDOPTERIN_PROK_2"/>
    <property type="match status" value="1"/>
</dbReference>
<organism evidence="15 16">
    <name type="scientific">Anaerococcus faecalis</name>
    <dbReference type="NCBI Taxonomy" id="2742993"/>
    <lineage>
        <taxon>Bacteria</taxon>
        <taxon>Bacillati</taxon>
        <taxon>Bacillota</taxon>
        <taxon>Tissierellia</taxon>
        <taxon>Tissierellales</taxon>
        <taxon>Peptoniphilaceae</taxon>
        <taxon>Anaerococcus</taxon>
    </lineage>
</organism>
<comment type="similarity">
    <text evidence="2">In the C-terminal section; belongs to the prokaryotic molybdopterin-containing oxidoreductase family.</text>
</comment>
<dbReference type="CDD" id="cd00207">
    <property type="entry name" value="fer2"/>
    <property type="match status" value="1"/>
</dbReference>
<comment type="cofactor">
    <cofactor evidence="10">
        <name>[2Fe-2S] cluster</name>
        <dbReference type="ChEBI" id="CHEBI:190135"/>
    </cofactor>
</comment>
<dbReference type="Gene3D" id="3.30.70.20">
    <property type="match status" value="1"/>
</dbReference>
<dbReference type="InterPro" id="IPR041925">
    <property type="entry name" value="CT_Formate-Dh_H"/>
</dbReference>
<dbReference type="PROSITE" id="PS51379">
    <property type="entry name" value="4FE4S_FER_2"/>
    <property type="match status" value="2"/>
</dbReference>
<dbReference type="PROSITE" id="PS51085">
    <property type="entry name" value="2FE2S_FER_2"/>
    <property type="match status" value="1"/>
</dbReference>
<dbReference type="SMART" id="SM00929">
    <property type="entry name" value="NADH-G_4Fe-4S_3"/>
    <property type="match status" value="1"/>
</dbReference>
<dbReference type="Pfam" id="PF04879">
    <property type="entry name" value="Molybdop_Fe4S4"/>
    <property type="match status" value="1"/>
</dbReference>
<evidence type="ECO:0000256" key="1">
    <source>
        <dbReference type="ARBA" id="ARBA00001966"/>
    </source>
</evidence>
<dbReference type="InterPro" id="IPR001041">
    <property type="entry name" value="2Fe-2S_ferredoxin-type"/>
</dbReference>
<dbReference type="Gene3D" id="2.40.40.20">
    <property type="match status" value="1"/>
</dbReference>
<dbReference type="InterPro" id="IPR006478">
    <property type="entry name" value="Formate_DH_asu"/>
</dbReference>
<dbReference type="PROSITE" id="PS51839">
    <property type="entry name" value="4FE4S_HC3"/>
    <property type="match status" value="1"/>
</dbReference>
<keyword evidence="4" id="KW-0001">2Fe-2S</keyword>
<dbReference type="PROSITE" id="PS00641">
    <property type="entry name" value="COMPLEX1_75K_1"/>
    <property type="match status" value="1"/>
</dbReference>
<dbReference type="Pfam" id="PF12838">
    <property type="entry name" value="Fer4_7"/>
    <property type="match status" value="1"/>
</dbReference>
<dbReference type="NCBIfam" id="TIGR01591">
    <property type="entry name" value="Fdh-alpha"/>
    <property type="match status" value="1"/>
</dbReference>
<evidence type="ECO:0000259" key="11">
    <source>
        <dbReference type="PROSITE" id="PS51085"/>
    </source>
</evidence>
<dbReference type="SUPFAM" id="SSF53706">
    <property type="entry name" value="Formate dehydrogenase/DMSO reductase, domains 1-3"/>
    <property type="match status" value="1"/>
</dbReference>
<keyword evidence="7" id="KW-0560">Oxidoreductase</keyword>
<dbReference type="Gene3D" id="3.10.20.740">
    <property type="match status" value="1"/>
</dbReference>
<evidence type="ECO:0000256" key="2">
    <source>
        <dbReference type="ARBA" id="ARBA00007023"/>
    </source>
</evidence>
<dbReference type="PANTHER" id="PTHR43105:SF14">
    <property type="entry name" value="FORMATE DEHYDROGENASE H"/>
    <property type="match status" value="1"/>
</dbReference>
<dbReference type="InterPro" id="IPR006655">
    <property type="entry name" value="Mopterin_OxRdtase_prok_CS"/>
</dbReference>
<dbReference type="InterPro" id="IPR050123">
    <property type="entry name" value="Prok_molybdopt-oxidoreductase"/>
</dbReference>
<evidence type="ECO:0000313" key="16">
    <source>
        <dbReference type="Proteomes" id="UP000540919"/>
    </source>
</evidence>
<dbReference type="PROSITE" id="PS00551">
    <property type="entry name" value="MOLYBDOPTERIN_PROK_1"/>
    <property type="match status" value="1"/>
</dbReference>
<feature type="domain" description="4Fe-4S Mo/W bis-MGD-type" evidence="13">
    <location>
        <begin position="219"/>
        <end position="274"/>
    </location>
</feature>
<evidence type="ECO:0000259" key="14">
    <source>
        <dbReference type="PROSITE" id="PS51839"/>
    </source>
</evidence>
<dbReference type="Gene3D" id="3.40.50.740">
    <property type="match status" value="1"/>
</dbReference>
<keyword evidence="3" id="KW-0004">4Fe-4S</keyword>
<dbReference type="InterPro" id="IPR006656">
    <property type="entry name" value="Mopterin_OxRdtase"/>
</dbReference>
<feature type="domain" description="4Fe-4S ferredoxin-type" evidence="12">
    <location>
        <begin position="136"/>
        <end position="169"/>
    </location>
</feature>
<dbReference type="Gene3D" id="2.20.25.90">
    <property type="entry name" value="ADC-like domains"/>
    <property type="match status" value="1"/>
</dbReference>
<proteinExistence type="inferred from homology"/>
<dbReference type="PROSITE" id="PS51669">
    <property type="entry name" value="4FE4S_MOW_BIS_MGD"/>
    <property type="match status" value="1"/>
</dbReference>
<dbReference type="RefSeq" id="WP_176269678.1">
    <property type="nucleotide sequence ID" value="NZ_JABVBA010000004.1"/>
</dbReference>
<keyword evidence="6" id="KW-0677">Repeat</keyword>
<evidence type="ECO:0000256" key="4">
    <source>
        <dbReference type="ARBA" id="ARBA00022714"/>
    </source>
</evidence>
<evidence type="ECO:0000256" key="6">
    <source>
        <dbReference type="ARBA" id="ARBA00022737"/>
    </source>
</evidence>
<evidence type="ECO:0000259" key="13">
    <source>
        <dbReference type="PROSITE" id="PS51669"/>
    </source>
</evidence>
<keyword evidence="5" id="KW-0479">Metal-binding</keyword>
<evidence type="ECO:0000313" key="15">
    <source>
        <dbReference type="EMBL" id="NVF11412.1"/>
    </source>
</evidence>
<comment type="cofactor">
    <cofactor evidence="1">
        <name>[4Fe-4S] cluster</name>
        <dbReference type="ChEBI" id="CHEBI:49883"/>
    </cofactor>
</comment>
<dbReference type="Gene3D" id="3.40.228.10">
    <property type="entry name" value="Dimethylsulfoxide Reductase, domain 2"/>
    <property type="match status" value="1"/>
</dbReference>
<dbReference type="InterPro" id="IPR027467">
    <property type="entry name" value="MopterinOxRdtase_cofactor_BS"/>
</dbReference>
<sequence>MRVYINDIEYEIDRPMTILNFCKKQGIDIPSLCYDKRVLPNGACRLCIVEIEGYKNPVTSCLEKLKDGMKIYTHSEKIKSLRRQILDLLFSNHPNDCLNCDKSGKCKLQDYCYEYGIVSATFKNKESNLPIDRTNKFFTYDPNKCVKCGICVSICNNLQNSQAISFTGRGFDLIVETPFNKGFGNSDCVSCGNCVSACPVGALNPKKKYIEDKFRYWEVKRTQTTCSYCGVGCQMNLLSKDNRIVEIEPVNTIPNDGLLCVKGKFAYRFINHTDRLTKPLIKRNGKFVQASWQEAYRLIKEKYSKIMKENGPDAFGGFSSARCTNEENYLFQKFVRTVFKTNNVDHCARLCHASTVAGLANTLGSGAMTNSIEEIDGTDAFMIIGTNTTENHPVIGSKIKRRVKNGAKLIVIDPREIELAKYADVFLKIKPGSNIAVLNGIMNVILKENLHDMDYINERTEGFEEFKRTIEKYKPDLVSKICGIDKNDLIKAARIYAKANKASLYYSMGITQHSSGTNGVMSTSNLQMLTGNVGFESTGINPLRGQNNVQGACDMGALPTDYTGYQKVFIDPVRESMESFWKSNLPSKKGLTLTEMINSAGKGDIKFLYIMGENPMISDPDLKHVKKSLENLDFLLVQDIFLTETAELADLVLPASSFAEKDGTFTNTERRIQRVNKAINPIGQSKADWKIIMEISNLLGYEEYYNSPSEIMDEIALCTPSYSGISYKRLEKESLQWPCVGKEHPGTKYMHKNTMARGKGLFKAIEYEESKELPDEDYPLILTTGRMLYQYHTRTMTGKIEGLNEIAGKSYIEISPKTAKIYNVEDGEKIRVKSRRGFVESFVKITEKVEPGVVFMPFHYADGPANLLTNPVLDPIAKIPELKVSSVLIEKIERKSYV</sequence>
<dbReference type="InterPro" id="IPR006963">
    <property type="entry name" value="Mopterin_OxRdtase_4Fe-4S_dom"/>
</dbReference>
<evidence type="ECO:0000256" key="9">
    <source>
        <dbReference type="ARBA" id="ARBA00023014"/>
    </source>
</evidence>
<dbReference type="InterPro" id="IPR000283">
    <property type="entry name" value="NADH_UbQ_OxRdtase_75kDa_su_CS"/>
</dbReference>
<comment type="caution">
    <text evidence="15">The sequence shown here is derived from an EMBL/GenBank/DDBJ whole genome shotgun (WGS) entry which is preliminary data.</text>
</comment>
<evidence type="ECO:0000256" key="3">
    <source>
        <dbReference type="ARBA" id="ARBA00022485"/>
    </source>
</evidence>
<feature type="domain" description="2Fe-2S ferredoxin-type" evidence="11">
    <location>
        <begin position="1"/>
        <end position="77"/>
    </location>
</feature>
<dbReference type="InterPro" id="IPR036010">
    <property type="entry name" value="2Fe-2S_ferredoxin-like_sf"/>
</dbReference>
<dbReference type="SUPFAM" id="SSF54862">
    <property type="entry name" value="4Fe-4S ferredoxins"/>
    <property type="match status" value="1"/>
</dbReference>
<protein>
    <submittedName>
        <fullName evidence="15">Formate dehydrogenase subunit alpha</fullName>
    </submittedName>
</protein>
<dbReference type="SUPFAM" id="SSF54292">
    <property type="entry name" value="2Fe-2S ferredoxin-like"/>
    <property type="match status" value="1"/>
</dbReference>
<dbReference type="PANTHER" id="PTHR43105">
    <property type="entry name" value="RESPIRATORY NITRATE REDUCTASE"/>
    <property type="match status" value="1"/>
</dbReference>
<keyword evidence="16" id="KW-1185">Reference proteome</keyword>
<dbReference type="EMBL" id="JABVBA010000004">
    <property type="protein sequence ID" value="NVF11412.1"/>
    <property type="molecule type" value="Genomic_DNA"/>
</dbReference>
<dbReference type="Pfam" id="PF10588">
    <property type="entry name" value="NADH-G_4Fe-4S_3"/>
    <property type="match status" value="1"/>
</dbReference>
<dbReference type="InterPro" id="IPR009010">
    <property type="entry name" value="Asp_de-COase-like_dom_sf"/>
</dbReference>
<keyword evidence="9" id="KW-0411">Iron-sulfur</keyword>
<accession>A0ABX2NA72</accession>
<dbReference type="InterPro" id="IPR017900">
    <property type="entry name" value="4Fe4S_Fe_S_CS"/>
</dbReference>
<dbReference type="InterPro" id="IPR041924">
    <property type="entry name" value="Formate_Dh-H_N"/>
</dbReference>
<evidence type="ECO:0000256" key="10">
    <source>
        <dbReference type="ARBA" id="ARBA00034078"/>
    </source>
</evidence>